<comment type="catalytic activity">
    <reaction evidence="8">
        <text>(2R)-2-phosphoglycerate = phosphoenolpyruvate + H2O</text>
        <dbReference type="Rhea" id="RHEA:10164"/>
        <dbReference type="ChEBI" id="CHEBI:15377"/>
        <dbReference type="ChEBI" id="CHEBI:58289"/>
        <dbReference type="ChEBI" id="CHEBI:58702"/>
        <dbReference type="EC" id="4.2.1.11"/>
    </reaction>
</comment>
<feature type="domain" description="Enolase N-terminal" evidence="11">
    <location>
        <begin position="53"/>
        <end position="242"/>
    </location>
</feature>
<dbReference type="GO" id="GO:0000015">
    <property type="term" value="C:phosphopyruvate hydratase complex"/>
    <property type="evidence" value="ECO:0007669"/>
    <property type="project" value="InterPro"/>
</dbReference>
<protein>
    <recommendedName>
        <fullName evidence="7">Enolase 4</fullName>
        <ecNumber evidence="3">4.2.1.11</ecNumber>
    </recommendedName>
    <alternativeName>
        <fullName evidence="6">2-phospho-D-glycerate hydro-lyase</fullName>
    </alternativeName>
</protein>
<dbReference type="AlphaFoldDB" id="A0A6F9DCR4"/>
<dbReference type="EMBL" id="LR784871">
    <property type="protein sequence ID" value="CAB3242602.1"/>
    <property type="molecule type" value="mRNA"/>
</dbReference>
<reference evidence="12" key="1">
    <citation type="submission" date="2020-04" db="EMBL/GenBank/DDBJ databases">
        <authorList>
            <person name="Neveu A P."/>
        </authorList>
    </citation>
    <scope>NUCLEOTIDE SEQUENCE</scope>
    <source>
        <tissue evidence="12">Whole embryo</tissue>
    </source>
</reference>
<evidence type="ECO:0000256" key="8">
    <source>
        <dbReference type="ARBA" id="ARBA00048333"/>
    </source>
</evidence>
<feature type="compositionally biased region" description="Basic and acidic residues" evidence="9">
    <location>
        <begin position="197"/>
        <end position="210"/>
    </location>
</feature>
<evidence type="ECO:0000256" key="9">
    <source>
        <dbReference type="SAM" id="MobiDB-lite"/>
    </source>
</evidence>
<comment type="pathway">
    <text evidence="1">Carbohydrate degradation; glycolysis; pyruvate from D-glyceraldehyde 3-phosphate: step 4/5.</text>
</comment>
<dbReference type="PANTHER" id="PTHR11902:SF30">
    <property type="entry name" value="ENOLASE 4"/>
    <property type="match status" value="1"/>
</dbReference>
<dbReference type="UniPathway" id="UPA00109">
    <property type="reaction ID" value="UER00187"/>
</dbReference>
<dbReference type="PANTHER" id="PTHR11902">
    <property type="entry name" value="ENOLASE"/>
    <property type="match status" value="1"/>
</dbReference>
<organism evidence="12">
    <name type="scientific">Phallusia mammillata</name>
    <dbReference type="NCBI Taxonomy" id="59560"/>
    <lineage>
        <taxon>Eukaryota</taxon>
        <taxon>Metazoa</taxon>
        <taxon>Chordata</taxon>
        <taxon>Tunicata</taxon>
        <taxon>Ascidiacea</taxon>
        <taxon>Phlebobranchia</taxon>
        <taxon>Ascidiidae</taxon>
        <taxon>Phallusia</taxon>
    </lineage>
</organism>
<evidence type="ECO:0000256" key="1">
    <source>
        <dbReference type="ARBA" id="ARBA00005031"/>
    </source>
</evidence>
<dbReference type="Pfam" id="PF00113">
    <property type="entry name" value="Enolase_C"/>
    <property type="match status" value="1"/>
</dbReference>
<dbReference type="SMART" id="SM01192">
    <property type="entry name" value="Enolase_C"/>
    <property type="match status" value="1"/>
</dbReference>
<feature type="domain" description="Enolase C-terminal TIM barrel" evidence="10">
    <location>
        <begin position="258"/>
        <end position="549"/>
    </location>
</feature>
<dbReference type="SUPFAM" id="SSF51604">
    <property type="entry name" value="Enolase C-terminal domain-like"/>
    <property type="match status" value="1"/>
</dbReference>
<dbReference type="EC" id="4.2.1.11" evidence="3"/>
<dbReference type="InterPro" id="IPR000941">
    <property type="entry name" value="Enolase"/>
</dbReference>
<dbReference type="GO" id="GO:0000287">
    <property type="term" value="F:magnesium ion binding"/>
    <property type="evidence" value="ECO:0007669"/>
    <property type="project" value="InterPro"/>
</dbReference>
<dbReference type="InterPro" id="IPR020810">
    <property type="entry name" value="Enolase_C"/>
</dbReference>
<accession>A0A6F9DCR4</accession>
<evidence type="ECO:0000259" key="11">
    <source>
        <dbReference type="SMART" id="SM01193"/>
    </source>
</evidence>
<dbReference type="InterPro" id="IPR047500">
    <property type="entry name" value="DD_ENO4"/>
</dbReference>
<dbReference type="Gene3D" id="3.20.20.120">
    <property type="entry name" value="Enolase-like C-terminal domain"/>
    <property type="match status" value="1"/>
</dbReference>
<dbReference type="SUPFAM" id="SSF54826">
    <property type="entry name" value="Enolase N-terminal domain-like"/>
    <property type="match status" value="1"/>
</dbReference>
<proteinExistence type="evidence at transcript level"/>
<keyword evidence="5" id="KW-0456">Lyase</keyword>
<dbReference type="InterPro" id="IPR029017">
    <property type="entry name" value="Enolase-like_N"/>
</dbReference>
<evidence type="ECO:0000256" key="6">
    <source>
        <dbReference type="ARBA" id="ARBA00031125"/>
    </source>
</evidence>
<evidence type="ECO:0000256" key="2">
    <source>
        <dbReference type="ARBA" id="ARBA00009604"/>
    </source>
</evidence>
<dbReference type="SMART" id="SM01193">
    <property type="entry name" value="Enolase_N"/>
    <property type="match status" value="1"/>
</dbReference>
<evidence type="ECO:0000259" key="10">
    <source>
        <dbReference type="SMART" id="SM01192"/>
    </source>
</evidence>
<dbReference type="InterPro" id="IPR036849">
    <property type="entry name" value="Enolase-like_C_sf"/>
</dbReference>
<sequence>MASETNDLKQQAADFYAENKVPERLEEILNSMFFENPKDVYGRLAEYFSGFAVSPVFAHSNGSEVLDSAGNPAVLCQVYGTVKNHDKLLSEVSMSLDKEMTNILGQMEGSGDSIPTISEVATANVSKLTEDLTSKLSGIPLINQLLIDRTISDWVNDVERSLSKETETKSNEGSPNRTPTPSSGKKKKASAKTKTGKPSDKPVPPKEPLENRMMGCTSASVSSLAVAKAAANCQDKPLFEHLHHSLTMSDSSEKGVYDITMPTPAMIVYTGGKTAPGKLNLIKNLFIIGKPNWSSQESCEKLNKVHKSLGKILSAKASSGVPTGTSGGFQPTYDKMEQPLDVVLEAINASGLTPTQDVFIGLTISAHEIFDYDKGKYEIATGTLKSADEICDVYRDALSRYPAVIMIIDPLRKEDREQWPKLCEAVSEKCFVLGSDHVMGPLHSLTANMLDARNSSGVVISNGGRVTCSDLARITGDLQARHRVAVLRSPPGDAAEESYTDLGVGLGADVVVFGAPCRGENTARINRLVEIERLIKNNDKFRLQQRSKFTFPVIKPPPAAPGSDDEPDVIQSSPDFKAKKK</sequence>
<dbReference type="CDD" id="cd22974">
    <property type="entry name" value="DD_ENO4"/>
    <property type="match status" value="1"/>
</dbReference>
<feature type="region of interest" description="Disordered" evidence="9">
    <location>
        <begin position="552"/>
        <end position="581"/>
    </location>
</feature>
<comment type="similarity">
    <text evidence="2">Belongs to the enolase family.</text>
</comment>
<evidence type="ECO:0000313" key="12">
    <source>
        <dbReference type="EMBL" id="CAB3242602.1"/>
    </source>
</evidence>
<evidence type="ECO:0000256" key="5">
    <source>
        <dbReference type="ARBA" id="ARBA00023239"/>
    </source>
</evidence>
<dbReference type="InterPro" id="IPR020811">
    <property type="entry name" value="Enolase_N"/>
</dbReference>
<evidence type="ECO:0000256" key="4">
    <source>
        <dbReference type="ARBA" id="ARBA00023152"/>
    </source>
</evidence>
<feature type="region of interest" description="Disordered" evidence="9">
    <location>
        <begin position="163"/>
        <end position="212"/>
    </location>
</feature>
<evidence type="ECO:0000256" key="3">
    <source>
        <dbReference type="ARBA" id="ARBA00012058"/>
    </source>
</evidence>
<feature type="compositionally biased region" description="Basic residues" evidence="9">
    <location>
        <begin position="184"/>
        <end position="195"/>
    </location>
</feature>
<keyword evidence="4" id="KW-0324">Glycolysis</keyword>
<gene>
    <name evidence="12" type="primary">Eno4</name>
</gene>
<dbReference type="GO" id="GO:0004634">
    <property type="term" value="F:phosphopyruvate hydratase activity"/>
    <property type="evidence" value="ECO:0007669"/>
    <property type="project" value="UniProtKB-EC"/>
</dbReference>
<name>A0A6F9DCR4_9ASCI</name>
<evidence type="ECO:0000256" key="7">
    <source>
        <dbReference type="ARBA" id="ARBA00034855"/>
    </source>
</evidence>
<dbReference type="GO" id="GO:0006096">
    <property type="term" value="P:glycolytic process"/>
    <property type="evidence" value="ECO:0007669"/>
    <property type="project" value="UniProtKB-UniPathway"/>
</dbReference>